<evidence type="ECO:0000256" key="2">
    <source>
        <dbReference type="ARBA" id="ARBA00023002"/>
    </source>
</evidence>
<name>A0A6J4VSN6_9BACT</name>
<dbReference type="GO" id="GO:0010181">
    <property type="term" value="F:FMN binding"/>
    <property type="evidence" value="ECO:0007669"/>
    <property type="project" value="InterPro"/>
</dbReference>
<dbReference type="Pfam" id="PF01613">
    <property type="entry name" value="Flavin_Reduct"/>
    <property type="match status" value="1"/>
</dbReference>
<evidence type="ECO:0000259" key="3">
    <source>
        <dbReference type="SMART" id="SM00903"/>
    </source>
</evidence>
<dbReference type="GO" id="GO:0042602">
    <property type="term" value="F:riboflavin reductase (NADPH) activity"/>
    <property type="evidence" value="ECO:0007669"/>
    <property type="project" value="TreeGrafter"/>
</dbReference>
<dbReference type="InterPro" id="IPR050268">
    <property type="entry name" value="NADH-dep_flavin_reductase"/>
</dbReference>
<accession>A0A6J4VSN6</accession>
<proteinExistence type="inferred from homology"/>
<dbReference type="PANTHER" id="PTHR30466">
    <property type="entry name" value="FLAVIN REDUCTASE"/>
    <property type="match status" value="1"/>
</dbReference>
<protein>
    <recommendedName>
        <fullName evidence="3">Flavin reductase like domain-containing protein</fullName>
    </recommendedName>
</protein>
<dbReference type="InterPro" id="IPR012349">
    <property type="entry name" value="Split_barrel_FMN-bd"/>
</dbReference>
<feature type="domain" description="Flavin reductase like" evidence="3">
    <location>
        <begin position="1"/>
        <end position="121"/>
    </location>
</feature>
<dbReference type="SUPFAM" id="SSF50475">
    <property type="entry name" value="FMN-binding split barrel"/>
    <property type="match status" value="1"/>
</dbReference>
<evidence type="ECO:0000313" key="4">
    <source>
        <dbReference type="EMBL" id="CAA9586511.1"/>
    </source>
</evidence>
<dbReference type="InterPro" id="IPR002563">
    <property type="entry name" value="Flavin_Rdtase-like_dom"/>
</dbReference>
<sequence>SLSAEPPLVMVSAGTSSRTHDVIDRGGLFAVSILGEAQTAHFERFAGLDRAFDADRFAGLATDAAPSGLPVFPDALAWVDCRVVARHPGAGYTIFVGEVVAASLGADEAAPLLYFRRRPRLLAEGES</sequence>
<dbReference type="SMART" id="SM00903">
    <property type="entry name" value="Flavin_Reduct"/>
    <property type="match status" value="1"/>
</dbReference>
<dbReference type="Gene3D" id="2.30.110.10">
    <property type="entry name" value="Electron Transport, Fmn-binding Protein, Chain A"/>
    <property type="match status" value="1"/>
</dbReference>
<comment type="similarity">
    <text evidence="1">Belongs to the non-flavoprotein flavin reductase family.</text>
</comment>
<organism evidence="4">
    <name type="scientific">uncultured Thermomicrobiales bacterium</name>
    <dbReference type="NCBI Taxonomy" id="1645740"/>
    <lineage>
        <taxon>Bacteria</taxon>
        <taxon>Pseudomonadati</taxon>
        <taxon>Thermomicrobiota</taxon>
        <taxon>Thermomicrobia</taxon>
        <taxon>Thermomicrobiales</taxon>
        <taxon>environmental samples</taxon>
    </lineage>
</organism>
<reference evidence="4" key="1">
    <citation type="submission" date="2020-02" db="EMBL/GenBank/DDBJ databases">
        <authorList>
            <person name="Meier V. D."/>
        </authorList>
    </citation>
    <scope>NUCLEOTIDE SEQUENCE</scope>
    <source>
        <strain evidence="4">AVDCRST_MAG88</strain>
    </source>
</reference>
<evidence type="ECO:0000256" key="1">
    <source>
        <dbReference type="ARBA" id="ARBA00008898"/>
    </source>
</evidence>
<dbReference type="PANTHER" id="PTHR30466:SF11">
    <property type="entry name" value="FLAVIN-DEPENDENT MONOOXYGENASE, REDUCTASE SUBUNIT HSAB"/>
    <property type="match status" value="1"/>
</dbReference>
<dbReference type="EMBL" id="CADCWM010000994">
    <property type="protein sequence ID" value="CAA9586511.1"/>
    <property type="molecule type" value="Genomic_DNA"/>
</dbReference>
<keyword evidence="2" id="KW-0560">Oxidoreductase</keyword>
<dbReference type="AlphaFoldDB" id="A0A6J4VSN6"/>
<feature type="non-terminal residue" evidence="4">
    <location>
        <position position="1"/>
    </location>
</feature>
<gene>
    <name evidence="4" type="ORF">AVDCRST_MAG88-4024</name>
</gene>